<accession>A0A166Z6W8</accession>
<reference evidence="2 3" key="1">
    <citation type="submission" date="2015-06" db="EMBL/GenBank/DDBJ databases">
        <title>Survival trade-offs in plant roots during colonization by closely related pathogenic and mutualistic fungi.</title>
        <authorList>
            <person name="Hacquard S."/>
            <person name="Kracher B."/>
            <person name="Hiruma K."/>
            <person name="Weinman A."/>
            <person name="Muench P."/>
            <person name="Garrido Oter R."/>
            <person name="Ver Loren van Themaat E."/>
            <person name="Dallerey J.-F."/>
            <person name="Damm U."/>
            <person name="Henrissat B."/>
            <person name="Lespinet O."/>
            <person name="Thon M."/>
            <person name="Kemen E."/>
            <person name="McHardy A.C."/>
            <person name="Schulze-Lefert P."/>
            <person name="O'Connell R.J."/>
        </authorList>
    </citation>
    <scope>NUCLEOTIDE SEQUENCE [LARGE SCALE GENOMIC DNA]</scope>
    <source>
        <strain evidence="2 3">0861</strain>
    </source>
</reference>
<gene>
    <name evidence="2" type="ORF">CT0861_04013</name>
</gene>
<comment type="caution">
    <text evidence="2">The sequence shown here is derived from an EMBL/GenBank/DDBJ whole genome shotgun (WGS) entry which is preliminary data.</text>
</comment>
<proteinExistence type="predicted"/>
<dbReference type="EMBL" id="LFIV01000002">
    <property type="protein sequence ID" value="KZL78519.1"/>
    <property type="molecule type" value="Genomic_DNA"/>
</dbReference>
<feature type="region of interest" description="Disordered" evidence="1">
    <location>
        <begin position="1"/>
        <end position="44"/>
    </location>
</feature>
<feature type="compositionally biased region" description="Polar residues" evidence="1">
    <location>
        <begin position="1"/>
        <end position="31"/>
    </location>
</feature>
<evidence type="ECO:0000313" key="2">
    <source>
        <dbReference type="EMBL" id="KZL78519.1"/>
    </source>
</evidence>
<keyword evidence="3" id="KW-1185">Reference proteome</keyword>
<evidence type="ECO:0000256" key="1">
    <source>
        <dbReference type="SAM" id="MobiDB-lite"/>
    </source>
</evidence>
<organism evidence="2 3">
    <name type="scientific">Colletotrichum tofieldiae</name>
    <dbReference type="NCBI Taxonomy" id="708197"/>
    <lineage>
        <taxon>Eukaryota</taxon>
        <taxon>Fungi</taxon>
        <taxon>Dikarya</taxon>
        <taxon>Ascomycota</taxon>
        <taxon>Pezizomycotina</taxon>
        <taxon>Sordariomycetes</taxon>
        <taxon>Hypocreomycetidae</taxon>
        <taxon>Glomerellales</taxon>
        <taxon>Glomerellaceae</taxon>
        <taxon>Colletotrichum</taxon>
        <taxon>Colletotrichum spaethianum species complex</taxon>
    </lineage>
</organism>
<sequence length="79" mass="8710">MATVASSKPATESSSDSDSVGKNVSKETTASAAPLGKPRPERKFWFQKRENYDPTSIATLPSVYDDPSIVSQYQPRDDW</sequence>
<evidence type="ECO:0000313" key="3">
    <source>
        <dbReference type="Proteomes" id="UP000076552"/>
    </source>
</evidence>
<protein>
    <submittedName>
        <fullName evidence="2">Allantoate permease</fullName>
    </submittedName>
</protein>
<name>A0A166Z6W8_9PEZI</name>
<dbReference type="AlphaFoldDB" id="A0A166Z6W8"/>
<dbReference type="Proteomes" id="UP000076552">
    <property type="component" value="Unassembled WGS sequence"/>
</dbReference>